<feature type="region of interest" description="Disordered" evidence="1">
    <location>
        <begin position="30"/>
        <end position="57"/>
    </location>
</feature>
<feature type="compositionally biased region" description="Basic and acidic residues" evidence="1">
    <location>
        <begin position="45"/>
        <end position="57"/>
    </location>
</feature>
<comment type="caution">
    <text evidence="2">The sequence shown here is derived from an EMBL/GenBank/DDBJ whole genome shotgun (WGS) entry which is preliminary data.</text>
</comment>
<dbReference type="AlphaFoldDB" id="A0AAW2HQK6"/>
<evidence type="ECO:0000256" key="1">
    <source>
        <dbReference type="SAM" id="MobiDB-lite"/>
    </source>
</evidence>
<gene>
    <name evidence="2" type="ORF">PYX00_005266</name>
</gene>
<accession>A0AAW2HQK6</accession>
<feature type="region of interest" description="Disordered" evidence="1">
    <location>
        <begin position="129"/>
        <end position="169"/>
    </location>
</feature>
<feature type="compositionally biased region" description="Polar residues" evidence="1">
    <location>
        <begin position="30"/>
        <end position="41"/>
    </location>
</feature>
<dbReference type="EMBL" id="JARGDH010000003">
    <property type="protein sequence ID" value="KAL0272190.1"/>
    <property type="molecule type" value="Genomic_DNA"/>
</dbReference>
<protein>
    <submittedName>
        <fullName evidence="2">Uncharacterized protein</fullName>
    </submittedName>
</protein>
<feature type="compositionally biased region" description="Basic and acidic residues" evidence="1">
    <location>
        <begin position="129"/>
        <end position="162"/>
    </location>
</feature>
<sequence length="219" mass="25294">MTSKSKSPAQEAELFKMIPTDSGIFDNLSISSGGRESTISGPFSEYEKSEVYNEKRKSTDMQNMDIYKYFSFSEEFQSAMKSVKESSAPSDQEVFVENGSPKKESRIQLDLEKKAEGLFREIMTEYWKKSSDEEDDKKSGSSLDVPKENRKGKSKDEKKKVVEDEEEADNFDTMSGYWRMLSAYEDFRISPPDYNAYENESPHWLETKIIPFEVFPDAR</sequence>
<organism evidence="2">
    <name type="scientific">Menopon gallinae</name>
    <name type="common">poultry shaft louse</name>
    <dbReference type="NCBI Taxonomy" id="328185"/>
    <lineage>
        <taxon>Eukaryota</taxon>
        <taxon>Metazoa</taxon>
        <taxon>Ecdysozoa</taxon>
        <taxon>Arthropoda</taxon>
        <taxon>Hexapoda</taxon>
        <taxon>Insecta</taxon>
        <taxon>Pterygota</taxon>
        <taxon>Neoptera</taxon>
        <taxon>Paraneoptera</taxon>
        <taxon>Psocodea</taxon>
        <taxon>Troctomorpha</taxon>
        <taxon>Phthiraptera</taxon>
        <taxon>Amblycera</taxon>
        <taxon>Menoponidae</taxon>
        <taxon>Menopon</taxon>
    </lineage>
</organism>
<feature type="region of interest" description="Disordered" evidence="1">
    <location>
        <begin position="83"/>
        <end position="108"/>
    </location>
</feature>
<evidence type="ECO:0000313" key="2">
    <source>
        <dbReference type="EMBL" id="KAL0272190.1"/>
    </source>
</evidence>
<proteinExistence type="predicted"/>
<name>A0AAW2HQK6_9NEOP</name>
<reference evidence="2" key="1">
    <citation type="journal article" date="2024" name="Gigascience">
        <title>Chromosome-level genome of the poultry shaft louse Menopon gallinae provides insight into the host-switching and adaptive evolution of parasitic lice.</title>
        <authorList>
            <person name="Xu Y."/>
            <person name="Ma L."/>
            <person name="Liu S."/>
            <person name="Liang Y."/>
            <person name="Liu Q."/>
            <person name="He Z."/>
            <person name="Tian L."/>
            <person name="Duan Y."/>
            <person name="Cai W."/>
            <person name="Li H."/>
            <person name="Song F."/>
        </authorList>
    </citation>
    <scope>NUCLEOTIDE SEQUENCE</scope>
    <source>
        <strain evidence="2">Cailab_2023a</strain>
    </source>
</reference>